<feature type="transmembrane region" description="Helical" evidence="1">
    <location>
        <begin position="408"/>
        <end position="428"/>
    </location>
</feature>
<comment type="caution">
    <text evidence="4">The sequence shown here is derived from an EMBL/GenBank/DDBJ whole genome shotgun (WGS) entry which is preliminary data.</text>
</comment>
<feature type="transmembrane region" description="Helical" evidence="1">
    <location>
        <begin position="465"/>
        <end position="482"/>
    </location>
</feature>
<name>A0A2S3R5Y9_VIBVL</name>
<dbReference type="EMBL" id="PDGH01000054">
    <property type="protein sequence ID" value="POB49130.1"/>
    <property type="molecule type" value="Genomic_DNA"/>
</dbReference>
<proteinExistence type="predicted"/>
<gene>
    <name evidence="4" type="ORF">CRN52_06580</name>
</gene>
<organism evidence="4 5">
    <name type="scientific">Vibrio vulnificus</name>
    <dbReference type="NCBI Taxonomy" id="672"/>
    <lineage>
        <taxon>Bacteria</taxon>
        <taxon>Pseudomonadati</taxon>
        <taxon>Pseudomonadota</taxon>
        <taxon>Gammaproteobacteria</taxon>
        <taxon>Vibrionales</taxon>
        <taxon>Vibrionaceae</taxon>
        <taxon>Vibrio</taxon>
    </lineage>
</organism>
<keyword evidence="1" id="KW-0812">Transmembrane</keyword>
<dbReference type="RefSeq" id="WP_103199996.1">
    <property type="nucleotide sequence ID" value="NZ_JASMUA010000006.1"/>
</dbReference>
<feature type="transmembrane region" description="Helical" evidence="1">
    <location>
        <begin position="116"/>
        <end position="134"/>
    </location>
</feature>
<dbReference type="InterPro" id="IPR056071">
    <property type="entry name" value="DUF7654"/>
</dbReference>
<keyword evidence="1" id="KW-1133">Transmembrane helix</keyword>
<feature type="transmembrane region" description="Helical" evidence="1">
    <location>
        <begin position="343"/>
        <end position="360"/>
    </location>
</feature>
<feature type="transmembrane region" description="Helical" evidence="1">
    <location>
        <begin position="308"/>
        <end position="331"/>
    </location>
</feature>
<dbReference type="InterPro" id="IPR056074">
    <property type="entry name" value="DUF7657"/>
</dbReference>
<keyword evidence="1" id="KW-0472">Membrane</keyword>
<feature type="domain" description="DUF7654" evidence="2">
    <location>
        <begin position="494"/>
        <end position="588"/>
    </location>
</feature>
<evidence type="ECO:0000313" key="4">
    <source>
        <dbReference type="EMBL" id="POB49130.1"/>
    </source>
</evidence>
<evidence type="ECO:0000259" key="2">
    <source>
        <dbReference type="Pfam" id="PF24672"/>
    </source>
</evidence>
<feature type="transmembrane region" description="Helical" evidence="1">
    <location>
        <begin position="215"/>
        <end position="234"/>
    </location>
</feature>
<feature type="transmembrane region" description="Helical" evidence="1">
    <location>
        <begin position="12"/>
        <end position="33"/>
    </location>
</feature>
<feature type="transmembrane region" description="Helical" evidence="1">
    <location>
        <begin position="380"/>
        <end position="401"/>
    </location>
</feature>
<sequence length="725" mass="83713">MFAIKRLNLDLYDWICLALLIPITVFAITPSSYGIVLDMFGYHGEGLLWGTPRPIRSDEWSVWTPYMQMAVLNDFTRFNELSTYHQDLRGFNALPLWDWALVFKPFMWPFWIFEPARAFALHHGLIIVAFLIGWKKFFFQSFSSEEKYKHRAWPLSILGALILFFTGFIQFWWTTLGPILASTPWLLMLVIKWGKGTKYYLSVYYISVVWLLSHTYPPIIVSVAYFGIMILFIHHPRFFIENKVKLLFISIVCVIAVATIYIYFIDVIPVVKSTVYPGERTSIGGESHFMIWLSTIIPFITHSNYQDLLNLNICEVGSVSSLLPLLVICFIKPDWESCFFRRVLISSMFLFLFLSSWMLFSIPTLVGKITLLSMVPGNRLLFVVGLIVTYLSLVSILTGNVKVTLTRVFLFLIFILLSYSIPTLYGLAGFGLKSAWELISIPTLMLLLLLLRFFKYETLLNNIELSFFWIALLINFVYFSHFNPLQTAFPIFEIHNRELVREIDDKREPYDPYWVAEIDFPGAVLSGLGLNSFTSVLIQPQLSLFRNMYSQMDNEKFNNIFNRYAHVWLSEQAIEPYNPQADVIVIPLRDVRTSYKPKEMLIEYNQVSDIKGKFNEGGHIDSIKIDKNLDLMQIEGWGLSSPLSISGPFDEADILSIEAKNRTDVARVLNSTRLEASGFSFVIANFSTYEEKLISEGLCLYSEDKDYGVRVLPVSENLLQYKCKN</sequence>
<dbReference type="Proteomes" id="UP000237466">
    <property type="component" value="Unassembled WGS sequence"/>
</dbReference>
<evidence type="ECO:0000313" key="5">
    <source>
        <dbReference type="Proteomes" id="UP000237466"/>
    </source>
</evidence>
<protein>
    <submittedName>
        <fullName evidence="4">Uncharacterized protein</fullName>
    </submittedName>
</protein>
<dbReference type="AlphaFoldDB" id="A0A2S3R5Y9"/>
<feature type="transmembrane region" description="Helical" evidence="1">
    <location>
        <begin position="246"/>
        <end position="265"/>
    </location>
</feature>
<reference evidence="4 5" key="1">
    <citation type="journal article" date="2018" name="Front. Microbiol.">
        <title>Phylogeny of Vibrio vulnificus from the Analysis of the Core-Genome: Implications for Intra-Species Taxonomy.</title>
        <authorList>
            <person name="Roig F.J."/>
            <person name="Gonzalez-Candelas F."/>
            <person name="Sanjuan E."/>
            <person name="Fouz B."/>
            <person name="Feil E.J."/>
            <person name="Llorens C."/>
            <person name="Baker-Austin C."/>
            <person name="Oliver J.D."/>
            <person name="Danin-Poleg Y."/>
            <person name="Gibas C.J."/>
            <person name="Kashi Y."/>
            <person name="Gulig P.A."/>
            <person name="Morrison S.S."/>
            <person name="Amaro C."/>
        </authorList>
    </citation>
    <scope>NUCLEOTIDE SEQUENCE [LARGE SCALE GENOMIC DNA]</scope>
    <source>
        <strain evidence="4 5">CECT4608</strain>
    </source>
</reference>
<dbReference type="Pfam" id="PF24677">
    <property type="entry name" value="DUF7657"/>
    <property type="match status" value="1"/>
</dbReference>
<evidence type="ECO:0000259" key="3">
    <source>
        <dbReference type="Pfam" id="PF24677"/>
    </source>
</evidence>
<feature type="transmembrane region" description="Helical" evidence="1">
    <location>
        <begin position="434"/>
        <end position="453"/>
    </location>
</feature>
<feature type="transmembrane region" description="Helical" evidence="1">
    <location>
        <begin position="155"/>
        <end position="173"/>
    </location>
</feature>
<feature type="domain" description="DUF7657" evidence="3">
    <location>
        <begin position="14"/>
        <end position="396"/>
    </location>
</feature>
<dbReference type="Pfam" id="PF24672">
    <property type="entry name" value="DUF7654"/>
    <property type="match status" value="1"/>
</dbReference>
<accession>A0A2S3R5Y9</accession>
<evidence type="ECO:0000256" key="1">
    <source>
        <dbReference type="SAM" id="Phobius"/>
    </source>
</evidence>